<dbReference type="RefSeq" id="WP_047860062.1">
    <property type="nucleotide sequence ID" value="NZ_CP011509.1"/>
</dbReference>
<evidence type="ECO:0000256" key="1">
    <source>
        <dbReference type="ARBA" id="ARBA00004141"/>
    </source>
</evidence>
<dbReference type="Gene3D" id="1.20.1540.10">
    <property type="entry name" value="Rhomboid-like"/>
    <property type="match status" value="1"/>
</dbReference>
<sequence length="241" mass="25809">MRPMRSYGGGGGGGFGFPSVESTAAKLAIGLVVGSVLSLAVRSLGALLVLTPGAVFPGLMLWQPFTYGFVEFSPLGIIFGAYALYSIGGGLEMSWGSKRLLWVVLGGTVLAGLLTTALSLFFPLLRSAQYPGGWVMGTIAWVAYGLSIGRGQTNFWGMPITGNVFAGIGAGFVLLNALAGSWISQVPELFGLCITFIAVRGGSPRSILLRLQHWRLQRQLRGRSRHLRVISEERPDDRYLN</sequence>
<dbReference type="SUPFAM" id="SSF144091">
    <property type="entry name" value="Rhomboid-like"/>
    <property type="match status" value="1"/>
</dbReference>
<feature type="transmembrane region" description="Helical" evidence="5">
    <location>
        <begin position="128"/>
        <end position="148"/>
    </location>
</feature>
<name>A0ABX9K1Y2_9BACT</name>
<keyword evidence="3 5" id="KW-1133">Transmembrane helix</keyword>
<keyword evidence="7" id="KW-1185">Reference proteome</keyword>
<dbReference type="Proteomes" id="UP000256345">
    <property type="component" value="Unassembled WGS sequence"/>
</dbReference>
<dbReference type="InterPro" id="IPR013861">
    <property type="entry name" value="TMEM115/Pdh1/Rbl19"/>
</dbReference>
<evidence type="ECO:0000256" key="5">
    <source>
        <dbReference type="SAM" id="Phobius"/>
    </source>
</evidence>
<organism evidence="6 7">
    <name type="scientific">Archangium gephyra</name>
    <dbReference type="NCBI Taxonomy" id="48"/>
    <lineage>
        <taxon>Bacteria</taxon>
        <taxon>Pseudomonadati</taxon>
        <taxon>Myxococcota</taxon>
        <taxon>Myxococcia</taxon>
        <taxon>Myxococcales</taxon>
        <taxon>Cystobacterineae</taxon>
        <taxon>Archangiaceae</taxon>
        <taxon>Archangium</taxon>
    </lineage>
</organism>
<feature type="transmembrane region" description="Helical" evidence="5">
    <location>
        <begin position="69"/>
        <end position="88"/>
    </location>
</feature>
<proteinExistence type="predicted"/>
<dbReference type="GO" id="GO:0008233">
    <property type="term" value="F:peptidase activity"/>
    <property type="evidence" value="ECO:0007669"/>
    <property type="project" value="UniProtKB-KW"/>
</dbReference>
<dbReference type="InterPro" id="IPR035952">
    <property type="entry name" value="Rhomboid-like_sf"/>
</dbReference>
<gene>
    <name evidence="6" type="ORF">ATI61_105144</name>
</gene>
<keyword evidence="6" id="KW-0645">Protease</keyword>
<evidence type="ECO:0000256" key="2">
    <source>
        <dbReference type="ARBA" id="ARBA00022692"/>
    </source>
</evidence>
<feature type="transmembrane region" description="Helical" evidence="5">
    <location>
        <begin position="160"/>
        <end position="183"/>
    </location>
</feature>
<reference evidence="6 7" key="1">
    <citation type="submission" date="2018-08" db="EMBL/GenBank/DDBJ databases">
        <title>Genomic Encyclopedia of Archaeal and Bacterial Type Strains, Phase II (KMG-II): from individual species to whole genera.</title>
        <authorList>
            <person name="Goeker M."/>
        </authorList>
    </citation>
    <scope>NUCLEOTIDE SEQUENCE [LARGE SCALE GENOMIC DNA]</scope>
    <source>
        <strain evidence="6 7">DSM 2261</strain>
    </source>
</reference>
<comment type="subcellular location">
    <subcellularLocation>
        <location evidence="1">Membrane</location>
        <topology evidence="1">Multi-pass membrane protein</topology>
    </subcellularLocation>
</comment>
<evidence type="ECO:0000256" key="4">
    <source>
        <dbReference type="ARBA" id="ARBA00023136"/>
    </source>
</evidence>
<keyword evidence="2 5" id="KW-0812">Transmembrane</keyword>
<feature type="transmembrane region" description="Helical" evidence="5">
    <location>
        <begin position="27"/>
        <end position="49"/>
    </location>
</feature>
<dbReference type="EMBL" id="QUMU01000005">
    <property type="protein sequence ID" value="REG31820.1"/>
    <property type="molecule type" value="Genomic_DNA"/>
</dbReference>
<feature type="transmembrane region" description="Helical" evidence="5">
    <location>
        <begin position="100"/>
        <end position="122"/>
    </location>
</feature>
<dbReference type="GO" id="GO:0006508">
    <property type="term" value="P:proteolysis"/>
    <property type="evidence" value="ECO:0007669"/>
    <property type="project" value="UniProtKB-KW"/>
</dbReference>
<keyword evidence="4 5" id="KW-0472">Membrane</keyword>
<protein>
    <submittedName>
        <fullName evidence="6">Membrane associated rhomboid family serine protease</fullName>
    </submittedName>
</protein>
<comment type="caution">
    <text evidence="6">The sequence shown here is derived from an EMBL/GenBank/DDBJ whole genome shotgun (WGS) entry which is preliminary data.</text>
</comment>
<dbReference type="Pfam" id="PF08551">
    <property type="entry name" value="DUF1751"/>
    <property type="match status" value="1"/>
</dbReference>
<evidence type="ECO:0000313" key="7">
    <source>
        <dbReference type="Proteomes" id="UP000256345"/>
    </source>
</evidence>
<evidence type="ECO:0000313" key="6">
    <source>
        <dbReference type="EMBL" id="REG31820.1"/>
    </source>
</evidence>
<accession>A0ABX9K1Y2</accession>
<evidence type="ECO:0000256" key="3">
    <source>
        <dbReference type="ARBA" id="ARBA00022989"/>
    </source>
</evidence>
<dbReference type="SMART" id="SM01160">
    <property type="entry name" value="DUF1751"/>
    <property type="match status" value="1"/>
</dbReference>
<keyword evidence="6" id="KW-0378">Hydrolase</keyword>